<gene>
    <name evidence="3" type="ORF">GCM10010151_67290</name>
</gene>
<dbReference type="PANTHER" id="PTHR43048:SF5">
    <property type="entry name" value="BLR5325 PROTEIN"/>
    <property type="match status" value="1"/>
</dbReference>
<name>A0ABN0XM92_9ACTN</name>
<evidence type="ECO:0000313" key="3">
    <source>
        <dbReference type="EMBL" id="GAA0367909.1"/>
    </source>
</evidence>
<dbReference type="PROSITE" id="PS51819">
    <property type="entry name" value="VOC"/>
    <property type="match status" value="1"/>
</dbReference>
<dbReference type="InterPro" id="IPR037523">
    <property type="entry name" value="VOC_core"/>
</dbReference>
<reference evidence="3 4" key="1">
    <citation type="journal article" date="2019" name="Int. J. Syst. Evol. Microbiol.">
        <title>The Global Catalogue of Microorganisms (GCM) 10K type strain sequencing project: providing services to taxonomists for standard genome sequencing and annotation.</title>
        <authorList>
            <consortium name="The Broad Institute Genomics Platform"/>
            <consortium name="The Broad Institute Genome Sequencing Center for Infectious Disease"/>
            <person name="Wu L."/>
            <person name="Ma J."/>
        </authorList>
    </citation>
    <scope>NUCLEOTIDE SEQUENCE [LARGE SCALE GENOMIC DNA]</scope>
    <source>
        <strain evidence="3 4">JCM 3146</strain>
    </source>
</reference>
<dbReference type="InterPro" id="IPR004360">
    <property type="entry name" value="Glyas_Fos-R_dOase_dom"/>
</dbReference>
<dbReference type="SUPFAM" id="SSF54593">
    <property type="entry name" value="Glyoxalase/Bleomycin resistance protein/Dihydroxybiphenyl dioxygenase"/>
    <property type="match status" value="1"/>
</dbReference>
<dbReference type="EMBL" id="BAAABM010000066">
    <property type="protein sequence ID" value="GAA0367909.1"/>
    <property type="molecule type" value="Genomic_DNA"/>
</dbReference>
<keyword evidence="4" id="KW-1185">Reference proteome</keyword>
<dbReference type="Gene3D" id="3.10.180.10">
    <property type="entry name" value="2,3-Dihydroxybiphenyl 1,2-Dioxygenase, domain 1"/>
    <property type="match status" value="1"/>
</dbReference>
<protein>
    <submittedName>
        <fullName evidence="3">VOC family protein</fullName>
    </submittedName>
</protein>
<sequence>MLGTMTIQRMDNVAIVVDDLDAAVAFFTELGMELENKAQIEGIWADQTVGLDGIRSEIAMMRIPDGHGKVELTKYHAPAAIGAEPENPPPNTLGLHRVMFAVDDIDDTIARLRPHGAELLGEVAQYENIFRLCYLRGPAGIIVALAEQIG</sequence>
<dbReference type="PANTHER" id="PTHR43048">
    <property type="entry name" value="METHYLMALONYL-COA EPIMERASE"/>
    <property type="match status" value="1"/>
</dbReference>
<accession>A0ABN0XM92</accession>
<evidence type="ECO:0000259" key="2">
    <source>
        <dbReference type="PROSITE" id="PS51819"/>
    </source>
</evidence>
<feature type="domain" description="VOC" evidence="2">
    <location>
        <begin position="9"/>
        <end position="148"/>
    </location>
</feature>
<keyword evidence="1" id="KW-0479">Metal-binding</keyword>
<dbReference type="Pfam" id="PF00903">
    <property type="entry name" value="Glyoxalase"/>
    <property type="match status" value="1"/>
</dbReference>
<comment type="caution">
    <text evidence="3">The sequence shown here is derived from an EMBL/GenBank/DDBJ whole genome shotgun (WGS) entry which is preliminary data.</text>
</comment>
<dbReference type="Proteomes" id="UP001501822">
    <property type="component" value="Unassembled WGS sequence"/>
</dbReference>
<evidence type="ECO:0000313" key="4">
    <source>
        <dbReference type="Proteomes" id="UP001501822"/>
    </source>
</evidence>
<dbReference type="InterPro" id="IPR051785">
    <property type="entry name" value="MMCE/EMCE_epimerase"/>
</dbReference>
<dbReference type="InterPro" id="IPR029068">
    <property type="entry name" value="Glyas_Bleomycin-R_OHBP_Dase"/>
</dbReference>
<evidence type="ECO:0000256" key="1">
    <source>
        <dbReference type="ARBA" id="ARBA00022723"/>
    </source>
</evidence>
<organism evidence="3 4">
    <name type="scientific">Actinoallomurus spadix</name>
    <dbReference type="NCBI Taxonomy" id="79912"/>
    <lineage>
        <taxon>Bacteria</taxon>
        <taxon>Bacillati</taxon>
        <taxon>Actinomycetota</taxon>
        <taxon>Actinomycetes</taxon>
        <taxon>Streptosporangiales</taxon>
        <taxon>Thermomonosporaceae</taxon>
        <taxon>Actinoallomurus</taxon>
    </lineage>
</organism>
<dbReference type="CDD" id="cd08353">
    <property type="entry name" value="VOC_like"/>
    <property type="match status" value="1"/>
</dbReference>
<proteinExistence type="predicted"/>